<dbReference type="AlphaFoldDB" id="A0A7W8KIU0"/>
<accession>A0A7W8KIU0</accession>
<dbReference type="EMBL" id="BNAJ01000017">
    <property type="protein sequence ID" value="GHF62611.1"/>
    <property type="molecule type" value="Genomic_DNA"/>
</dbReference>
<gene>
    <name evidence="1" type="ORF">GCM10017781_43290</name>
    <name evidence="2" type="ORF">HNQ07_004409</name>
</gene>
<keyword evidence="4" id="KW-1185">Reference proteome</keyword>
<evidence type="ECO:0000313" key="3">
    <source>
        <dbReference type="Proteomes" id="UP000539473"/>
    </source>
</evidence>
<reference evidence="1" key="4">
    <citation type="submission" date="2024-05" db="EMBL/GenBank/DDBJ databases">
        <authorList>
            <person name="Sun Q."/>
            <person name="Zhou Y."/>
        </authorList>
    </citation>
    <scope>NUCLEOTIDE SEQUENCE</scope>
    <source>
        <strain evidence="1">CGMCC 1.18437</strain>
    </source>
</reference>
<reference evidence="1" key="1">
    <citation type="journal article" date="2014" name="Int. J. Syst. Evol. Microbiol.">
        <title>Complete genome of a new Firmicutes species belonging to the dominant human colonic microbiota ('Ruminococcus bicirculans') reveals two chromosomes and a selective capacity to utilize plant glucans.</title>
        <authorList>
            <consortium name="NISC Comparative Sequencing Program"/>
            <person name="Wegmann U."/>
            <person name="Louis P."/>
            <person name="Goesmann A."/>
            <person name="Henrissat B."/>
            <person name="Duncan S.H."/>
            <person name="Flint H.J."/>
        </authorList>
    </citation>
    <scope>NUCLEOTIDE SEQUENCE</scope>
    <source>
        <strain evidence="1">CGMCC 1.18437</strain>
    </source>
</reference>
<evidence type="ECO:0000313" key="1">
    <source>
        <dbReference type="EMBL" id="GHF62611.1"/>
    </source>
</evidence>
<dbReference type="GO" id="GO:0003746">
    <property type="term" value="F:translation elongation factor activity"/>
    <property type="evidence" value="ECO:0007669"/>
    <property type="project" value="UniProtKB-KW"/>
</dbReference>
<keyword evidence="2" id="KW-0648">Protein biosynthesis</keyword>
<reference evidence="2 3" key="3">
    <citation type="submission" date="2020-08" db="EMBL/GenBank/DDBJ databases">
        <title>Genomic Encyclopedia of Type Strains, Phase IV (KMG-IV): sequencing the most valuable type-strain genomes for metagenomic binning, comparative biology and taxonomic classification.</title>
        <authorList>
            <person name="Goeker M."/>
        </authorList>
    </citation>
    <scope>NUCLEOTIDE SEQUENCE [LARGE SCALE GENOMIC DNA]</scope>
    <source>
        <strain evidence="2 3">DSM 27521</strain>
    </source>
</reference>
<evidence type="ECO:0000313" key="4">
    <source>
        <dbReference type="Proteomes" id="UP000619376"/>
    </source>
</evidence>
<sequence>MRALDTIAESIRIGYVHPTKVLNTLIEVENEGGLGAVRRIERHLSLGATALRDRQHPNSDTAQQWLNSTRAYLITQAERKQAV</sequence>
<dbReference type="RefSeq" id="WP_184115755.1">
    <property type="nucleotide sequence ID" value="NZ_BNAJ01000017.1"/>
</dbReference>
<reference evidence="4" key="2">
    <citation type="journal article" date="2019" name="Int. J. Syst. Evol. Microbiol.">
        <title>The Global Catalogue of Microorganisms (GCM) 10K type strain sequencing project: providing services to taxonomists for standard genome sequencing and annotation.</title>
        <authorList>
            <consortium name="The Broad Institute Genomics Platform"/>
            <consortium name="The Broad Institute Genome Sequencing Center for Infectious Disease"/>
            <person name="Wu L."/>
            <person name="Ma J."/>
        </authorList>
    </citation>
    <scope>NUCLEOTIDE SEQUENCE [LARGE SCALE GENOMIC DNA]</scope>
    <source>
        <strain evidence="4">CGMCC 1.18437</strain>
    </source>
</reference>
<dbReference type="EMBL" id="JACHFK010000017">
    <property type="protein sequence ID" value="MBB5378902.1"/>
    <property type="molecule type" value="Genomic_DNA"/>
</dbReference>
<proteinExistence type="predicted"/>
<name>A0A7W8KIU0_9DEIO</name>
<organism evidence="2 3">
    <name type="scientific">Deinococcus metalli</name>
    <dbReference type="NCBI Taxonomy" id="1141878"/>
    <lineage>
        <taxon>Bacteria</taxon>
        <taxon>Thermotogati</taxon>
        <taxon>Deinococcota</taxon>
        <taxon>Deinococci</taxon>
        <taxon>Deinococcales</taxon>
        <taxon>Deinococcaceae</taxon>
        <taxon>Deinococcus</taxon>
    </lineage>
</organism>
<comment type="caution">
    <text evidence="2">The sequence shown here is derived from an EMBL/GenBank/DDBJ whole genome shotgun (WGS) entry which is preliminary data.</text>
</comment>
<dbReference type="Proteomes" id="UP000619376">
    <property type="component" value="Unassembled WGS sequence"/>
</dbReference>
<dbReference type="Proteomes" id="UP000539473">
    <property type="component" value="Unassembled WGS sequence"/>
</dbReference>
<evidence type="ECO:0000313" key="2">
    <source>
        <dbReference type="EMBL" id="MBB5378902.1"/>
    </source>
</evidence>
<protein>
    <submittedName>
        <fullName evidence="2">Translation elongation factor EF-Ts</fullName>
    </submittedName>
</protein>
<keyword evidence="2" id="KW-0251">Elongation factor</keyword>